<dbReference type="RefSeq" id="WP_236100356.1">
    <property type="nucleotide sequence ID" value="NZ_JAKGUD010000019.1"/>
</dbReference>
<dbReference type="Proteomes" id="UP001200430">
    <property type="component" value="Unassembled WGS sequence"/>
</dbReference>
<keyword evidence="2" id="KW-1185">Reference proteome</keyword>
<reference evidence="1 2" key="1">
    <citation type="submission" date="2022-01" db="EMBL/GenBank/DDBJ databases">
        <title>Dethiosulfovibrio faecalis sp. nov., a novel proteolytic, non-sulfur-reducing bacterium isolated from a marine aquaculture solid waste bioreactor.</title>
        <authorList>
            <person name="Grabowski S."/>
            <person name="Apolinario E."/>
            <person name="Schneider N."/>
            <person name="Marshall C.W."/>
            <person name="Sowers K.R."/>
        </authorList>
    </citation>
    <scope>NUCLEOTIDE SEQUENCE [LARGE SCALE GENOMIC DNA]</scope>
    <source>
        <strain evidence="1 2">DSM 12537</strain>
    </source>
</reference>
<gene>
    <name evidence="1" type="ORF">L2W38_12375</name>
</gene>
<proteinExistence type="predicted"/>
<evidence type="ECO:0008006" key="3">
    <source>
        <dbReference type="Google" id="ProtNLM"/>
    </source>
</evidence>
<organism evidence="1 2">
    <name type="scientific">Dethiosulfovibrio marinus</name>
    <dbReference type="NCBI Taxonomy" id="133532"/>
    <lineage>
        <taxon>Bacteria</taxon>
        <taxon>Thermotogati</taxon>
        <taxon>Synergistota</taxon>
        <taxon>Synergistia</taxon>
        <taxon>Synergistales</taxon>
        <taxon>Dethiosulfovibrionaceae</taxon>
        <taxon>Dethiosulfovibrio</taxon>
    </lineage>
</organism>
<sequence length="59" mass="6791">MDRDKELADLRFEVAFLREAYIHATVVIQTLMDERDYLYQDLGELEARLGGVVSESEAV</sequence>
<evidence type="ECO:0000313" key="2">
    <source>
        <dbReference type="Proteomes" id="UP001200430"/>
    </source>
</evidence>
<dbReference type="EMBL" id="JAKGUD010000019">
    <property type="protein sequence ID" value="MCF4143604.1"/>
    <property type="molecule type" value="Genomic_DNA"/>
</dbReference>
<protein>
    <recommendedName>
        <fullName evidence="3">SlyX protein</fullName>
    </recommendedName>
</protein>
<accession>A0ABS9ESF6</accession>
<evidence type="ECO:0000313" key="1">
    <source>
        <dbReference type="EMBL" id="MCF4143604.1"/>
    </source>
</evidence>
<comment type="caution">
    <text evidence="1">The sequence shown here is derived from an EMBL/GenBank/DDBJ whole genome shotgun (WGS) entry which is preliminary data.</text>
</comment>
<name>A0ABS9ESF6_9BACT</name>